<sequence length="312" mass="35346">MATLSLDFSPVSSPGAAKIPKPLTAVGQVSFEGPHSFVASQYYCSNRSAVLRGDIFAGIHGARSQEVVCKYREEDIFELEREAYFYQHNLRELQGTVVPRFYGLYKGSRIDEDGKEWTVVCIILEHFPADRSVPYWERPLEIREDIAYGMLDVHFAGIRHNDFDDDHILVSDQGKIRIVGFDQATEHKCGAKDDINVWGYEQSAVKFGCIEMHSVIKLLDLWTPVFVKLQGTGFRIFKYPTPDLLVAGYFNGLGAAKDSHFEEKIRKQAKKVRTTRSTASASRISATRRTSRRNLTRGMSRTLRRKGSGLLE</sequence>
<dbReference type="InterPro" id="IPR011009">
    <property type="entry name" value="Kinase-like_dom_sf"/>
</dbReference>
<gene>
    <name evidence="2" type="ORF">PsYK624_080690</name>
</gene>
<keyword evidence="3" id="KW-1185">Reference proteome</keyword>
<feature type="compositionally biased region" description="Low complexity" evidence="1">
    <location>
        <begin position="275"/>
        <end position="288"/>
    </location>
</feature>
<accession>A0A9P3LFD7</accession>
<organism evidence="2 3">
    <name type="scientific">Phanerochaete sordida</name>
    <dbReference type="NCBI Taxonomy" id="48140"/>
    <lineage>
        <taxon>Eukaryota</taxon>
        <taxon>Fungi</taxon>
        <taxon>Dikarya</taxon>
        <taxon>Basidiomycota</taxon>
        <taxon>Agaricomycotina</taxon>
        <taxon>Agaricomycetes</taxon>
        <taxon>Polyporales</taxon>
        <taxon>Phanerochaetaceae</taxon>
        <taxon>Phanerochaete</taxon>
    </lineage>
</organism>
<comment type="caution">
    <text evidence="2">The sequence shown here is derived from an EMBL/GenBank/DDBJ whole genome shotgun (WGS) entry which is preliminary data.</text>
</comment>
<evidence type="ECO:0008006" key="4">
    <source>
        <dbReference type="Google" id="ProtNLM"/>
    </source>
</evidence>
<feature type="region of interest" description="Disordered" evidence="1">
    <location>
        <begin position="268"/>
        <end position="312"/>
    </location>
</feature>
<dbReference type="OrthoDB" id="2749470at2759"/>
<dbReference type="EMBL" id="BPQB01000023">
    <property type="protein sequence ID" value="GJE91917.1"/>
    <property type="molecule type" value="Genomic_DNA"/>
</dbReference>
<evidence type="ECO:0000313" key="3">
    <source>
        <dbReference type="Proteomes" id="UP000703269"/>
    </source>
</evidence>
<evidence type="ECO:0000313" key="2">
    <source>
        <dbReference type="EMBL" id="GJE91917.1"/>
    </source>
</evidence>
<dbReference type="SUPFAM" id="SSF56112">
    <property type="entry name" value="Protein kinase-like (PK-like)"/>
    <property type="match status" value="1"/>
</dbReference>
<dbReference type="Proteomes" id="UP000703269">
    <property type="component" value="Unassembled WGS sequence"/>
</dbReference>
<reference evidence="2 3" key="1">
    <citation type="submission" date="2021-08" db="EMBL/GenBank/DDBJ databases">
        <title>Draft Genome Sequence of Phanerochaete sordida strain YK-624.</title>
        <authorList>
            <person name="Mori T."/>
            <person name="Dohra H."/>
            <person name="Suzuki T."/>
            <person name="Kawagishi H."/>
            <person name="Hirai H."/>
        </authorList>
    </citation>
    <scope>NUCLEOTIDE SEQUENCE [LARGE SCALE GENOMIC DNA]</scope>
    <source>
        <strain evidence="2 3">YK-624</strain>
    </source>
</reference>
<feature type="compositionally biased region" description="Basic residues" evidence="1">
    <location>
        <begin position="302"/>
        <end position="312"/>
    </location>
</feature>
<dbReference type="AlphaFoldDB" id="A0A9P3LFD7"/>
<name>A0A9P3LFD7_9APHY</name>
<protein>
    <recommendedName>
        <fullName evidence="4">Protein kinase domain-containing protein</fullName>
    </recommendedName>
</protein>
<proteinExistence type="predicted"/>
<evidence type="ECO:0000256" key="1">
    <source>
        <dbReference type="SAM" id="MobiDB-lite"/>
    </source>
</evidence>